<organism evidence="2 3">
    <name type="scientific">Pseudomonas abietaniphila</name>
    <dbReference type="NCBI Taxonomy" id="89065"/>
    <lineage>
        <taxon>Bacteria</taxon>
        <taxon>Pseudomonadati</taxon>
        <taxon>Pseudomonadota</taxon>
        <taxon>Gammaproteobacteria</taxon>
        <taxon>Pseudomonadales</taxon>
        <taxon>Pseudomonadaceae</taxon>
        <taxon>Pseudomonas</taxon>
    </lineage>
</organism>
<keyword evidence="2" id="KW-0808">Transferase</keyword>
<dbReference type="InterPro" id="IPR016181">
    <property type="entry name" value="Acyl_CoA_acyltransferase"/>
</dbReference>
<dbReference type="RefSeq" id="WP_074753067.1">
    <property type="nucleotide sequence ID" value="NZ_FNCO01000006.1"/>
</dbReference>
<dbReference type="CDD" id="cd04301">
    <property type="entry name" value="NAT_SF"/>
    <property type="match status" value="1"/>
</dbReference>
<dbReference type="AlphaFoldDB" id="A0A1G8CDX6"/>
<dbReference type="InterPro" id="IPR000182">
    <property type="entry name" value="GNAT_dom"/>
</dbReference>
<proteinExistence type="predicted"/>
<dbReference type="Pfam" id="PF13508">
    <property type="entry name" value="Acetyltransf_7"/>
    <property type="match status" value="1"/>
</dbReference>
<dbReference type="SUPFAM" id="SSF55729">
    <property type="entry name" value="Acyl-CoA N-acyltransferases (Nat)"/>
    <property type="match status" value="1"/>
</dbReference>
<dbReference type="PROSITE" id="PS51186">
    <property type="entry name" value="GNAT"/>
    <property type="match status" value="1"/>
</dbReference>
<feature type="domain" description="N-acetyltransferase" evidence="1">
    <location>
        <begin position="1"/>
        <end position="133"/>
    </location>
</feature>
<dbReference type="OrthoDB" id="8780005at2"/>
<name>A0A1G8CDX6_9PSED</name>
<dbReference type="STRING" id="89065.SAMN05216605_106221"/>
<gene>
    <name evidence="2" type="ORF">SAMN05216605_106221</name>
</gene>
<evidence type="ECO:0000259" key="1">
    <source>
        <dbReference type="PROSITE" id="PS51186"/>
    </source>
</evidence>
<evidence type="ECO:0000313" key="3">
    <source>
        <dbReference type="Proteomes" id="UP000182894"/>
    </source>
</evidence>
<dbReference type="Proteomes" id="UP000182894">
    <property type="component" value="Unassembled WGS sequence"/>
</dbReference>
<dbReference type="EMBL" id="FNCO01000006">
    <property type="protein sequence ID" value="SDH43645.1"/>
    <property type="molecule type" value="Genomic_DNA"/>
</dbReference>
<reference evidence="3" key="1">
    <citation type="submission" date="2016-10" db="EMBL/GenBank/DDBJ databases">
        <authorList>
            <person name="Varghese N."/>
            <person name="Submissions S."/>
        </authorList>
    </citation>
    <scope>NUCLEOTIDE SEQUENCE [LARGE SCALE GENOMIC DNA]</scope>
    <source>
        <strain evidence="3">ATCC 700689</strain>
    </source>
</reference>
<accession>A0A1G8CDX6</accession>
<sequence>MQYYPVPDLQRPLVDKFYRAHRSSMRGKGEATLWVAKDGEIVGALNLTPMAGGHWLTGVFVAPSRRRAGVAGHMINAALGEMEGPVWLFCDPELSGFYQRLGFVATEHLPAELTGRLMRYRQTKTLIALVHQR</sequence>
<protein>
    <submittedName>
        <fullName evidence="2">Acetyltransferase (GNAT) domain-containing protein</fullName>
    </submittedName>
</protein>
<dbReference type="Gene3D" id="3.40.630.30">
    <property type="match status" value="1"/>
</dbReference>
<evidence type="ECO:0000313" key="2">
    <source>
        <dbReference type="EMBL" id="SDH43645.1"/>
    </source>
</evidence>
<dbReference type="GO" id="GO:0016747">
    <property type="term" value="F:acyltransferase activity, transferring groups other than amino-acyl groups"/>
    <property type="evidence" value="ECO:0007669"/>
    <property type="project" value="InterPro"/>
</dbReference>
<keyword evidence="3" id="KW-1185">Reference proteome</keyword>